<name>A0ACC3MZM4_9PEZI</name>
<reference evidence="1" key="1">
    <citation type="submission" date="2023-07" db="EMBL/GenBank/DDBJ databases">
        <title>Black Yeasts Isolated from many extreme environments.</title>
        <authorList>
            <person name="Coleine C."/>
            <person name="Stajich J.E."/>
            <person name="Selbmann L."/>
        </authorList>
    </citation>
    <scope>NUCLEOTIDE SEQUENCE</scope>
    <source>
        <strain evidence="1">CCFEE 5714</strain>
    </source>
</reference>
<protein>
    <submittedName>
        <fullName evidence="1">Uncharacterized protein</fullName>
    </submittedName>
</protein>
<evidence type="ECO:0000313" key="2">
    <source>
        <dbReference type="Proteomes" id="UP001281147"/>
    </source>
</evidence>
<dbReference type="EMBL" id="JAUTXU010000113">
    <property type="protein sequence ID" value="KAK3707117.1"/>
    <property type="molecule type" value="Genomic_DNA"/>
</dbReference>
<sequence>MAKRKQAAATVATRPSKKRKAAEASNAKFKEIAEHEEYVSDEEEVTADTDYTETPVEIDANKLDACDVVDSDATPIVAPGFRLWETDSKLMASGGKTLQVTKVNKTTQNFSRILNVQYPELFSLVPMVITQGPYQGRHVFMLETTGGFRFMDFPAEIRTMIYSFLLEEDDTIEMTTSKRTNEARRPVRFGWNVRKGHEGLQWDSKGGKWLDQPPKALALLRVSKQMFEETASMMYGSNHFSFRNLGDLKFFLDAAGGMRRYLRHIHIAARGYQGNKVASVFRSLKDSIDLYTLGIDHTNLCQDGWSRYSHTTSAELFVYTVTSMFKVLREAREGTEGARSVLDIVKVEWKRCVVCQAAAPRFPANGDECRASPAYRYSKHNVKCEEAAKHCEEVEQEMRKLLARRLGLKE</sequence>
<evidence type="ECO:0000313" key="1">
    <source>
        <dbReference type="EMBL" id="KAK3707117.1"/>
    </source>
</evidence>
<proteinExistence type="predicted"/>
<accession>A0ACC3MZM4</accession>
<organism evidence="1 2">
    <name type="scientific">Vermiconidia calcicola</name>
    <dbReference type="NCBI Taxonomy" id="1690605"/>
    <lineage>
        <taxon>Eukaryota</taxon>
        <taxon>Fungi</taxon>
        <taxon>Dikarya</taxon>
        <taxon>Ascomycota</taxon>
        <taxon>Pezizomycotina</taxon>
        <taxon>Dothideomycetes</taxon>
        <taxon>Dothideomycetidae</taxon>
        <taxon>Mycosphaerellales</taxon>
        <taxon>Extremaceae</taxon>
        <taxon>Vermiconidia</taxon>
    </lineage>
</organism>
<dbReference type="Proteomes" id="UP001281147">
    <property type="component" value="Unassembled WGS sequence"/>
</dbReference>
<gene>
    <name evidence="1" type="ORF">LTR37_012286</name>
</gene>
<comment type="caution">
    <text evidence="1">The sequence shown here is derived from an EMBL/GenBank/DDBJ whole genome shotgun (WGS) entry which is preliminary data.</text>
</comment>
<keyword evidence="2" id="KW-1185">Reference proteome</keyword>